<dbReference type="NCBIfam" id="TIGR04057">
    <property type="entry name" value="SusC_RagA_signa"/>
    <property type="match status" value="1"/>
</dbReference>
<protein>
    <submittedName>
        <fullName evidence="13">TonB-dependent receptor</fullName>
    </submittedName>
</protein>
<dbReference type="Proteomes" id="UP000239711">
    <property type="component" value="Unassembled WGS sequence"/>
</dbReference>
<accession>A0A2S9J8A6</accession>
<dbReference type="EMBL" id="PVBQ01000002">
    <property type="protein sequence ID" value="PRD49018.1"/>
    <property type="molecule type" value="Genomic_DNA"/>
</dbReference>
<keyword evidence="4" id="KW-0406">Ion transport</keyword>
<evidence type="ECO:0000313" key="13">
    <source>
        <dbReference type="EMBL" id="PRD49018.1"/>
    </source>
</evidence>
<evidence type="ECO:0000256" key="5">
    <source>
        <dbReference type="ARBA" id="ARBA00022692"/>
    </source>
</evidence>
<keyword evidence="9 10" id="KW-0998">Cell outer membrane</keyword>
<reference evidence="13 14" key="1">
    <citation type="submission" date="2018-02" db="EMBL/GenBank/DDBJ databases">
        <title>The draft genome of Sphingobacterium sp. 5JN-11.</title>
        <authorList>
            <person name="Liu L."/>
            <person name="Li L."/>
            <person name="Liang L."/>
            <person name="Zhang X."/>
            <person name="Wang T."/>
        </authorList>
    </citation>
    <scope>NUCLEOTIDE SEQUENCE [LARGE SCALE GENOMIC DNA]</scope>
    <source>
        <strain evidence="13 14">5JN-11</strain>
    </source>
</reference>
<keyword evidence="13" id="KW-0675">Receptor</keyword>
<keyword evidence="4" id="KW-0410">Iron transport</keyword>
<keyword evidence="3 10" id="KW-1134">Transmembrane beta strand</keyword>
<dbReference type="InterPro" id="IPR037066">
    <property type="entry name" value="Plug_dom_sf"/>
</dbReference>
<dbReference type="Pfam" id="PF07715">
    <property type="entry name" value="Plug"/>
    <property type="match status" value="1"/>
</dbReference>
<dbReference type="Gene3D" id="2.60.40.1120">
    <property type="entry name" value="Carboxypeptidase-like, regulatory domain"/>
    <property type="match status" value="1"/>
</dbReference>
<dbReference type="InterPro" id="IPR023996">
    <property type="entry name" value="TonB-dep_OMP_SusC/RagA"/>
</dbReference>
<evidence type="ECO:0000256" key="2">
    <source>
        <dbReference type="ARBA" id="ARBA00022448"/>
    </source>
</evidence>
<evidence type="ECO:0000256" key="9">
    <source>
        <dbReference type="ARBA" id="ARBA00023237"/>
    </source>
</evidence>
<dbReference type="Pfam" id="PF00593">
    <property type="entry name" value="TonB_dep_Rec_b-barrel"/>
    <property type="match status" value="1"/>
</dbReference>
<dbReference type="InterPro" id="IPR036942">
    <property type="entry name" value="Beta-barrel_TonB_sf"/>
</dbReference>
<evidence type="ECO:0000256" key="1">
    <source>
        <dbReference type="ARBA" id="ARBA00004571"/>
    </source>
</evidence>
<organism evidence="13 14">
    <name type="scientific">Sphingobacterium haloxyli</name>
    <dbReference type="NCBI Taxonomy" id="2100533"/>
    <lineage>
        <taxon>Bacteria</taxon>
        <taxon>Pseudomonadati</taxon>
        <taxon>Bacteroidota</taxon>
        <taxon>Sphingobacteriia</taxon>
        <taxon>Sphingobacteriales</taxon>
        <taxon>Sphingobacteriaceae</taxon>
        <taxon>Sphingobacterium</taxon>
    </lineage>
</organism>
<dbReference type="InterPro" id="IPR008969">
    <property type="entry name" value="CarboxyPept-like_regulatory"/>
</dbReference>
<keyword evidence="8 10" id="KW-0472">Membrane</keyword>
<dbReference type="InterPro" id="IPR000531">
    <property type="entry name" value="Beta-barrel_TonB"/>
</dbReference>
<dbReference type="InterPro" id="IPR023997">
    <property type="entry name" value="TonB-dep_OMP_SusC/RagA_CS"/>
</dbReference>
<evidence type="ECO:0000256" key="4">
    <source>
        <dbReference type="ARBA" id="ARBA00022496"/>
    </source>
</evidence>
<dbReference type="Pfam" id="PF07660">
    <property type="entry name" value="STN"/>
    <property type="match status" value="1"/>
</dbReference>
<gene>
    <name evidence="13" type="ORF">C5745_03540</name>
</gene>
<keyword evidence="6" id="KW-0408">Iron</keyword>
<comment type="subcellular location">
    <subcellularLocation>
        <location evidence="1 10">Cell outer membrane</location>
        <topology evidence="1 10">Multi-pass membrane protein</topology>
    </subcellularLocation>
</comment>
<dbReference type="SUPFAM" id="SSF49464">
    <property type="entry name" value="Carboxypeptidase regulatory domain-like"/>
    <property type="match status" value="1"/>
</dbReference>
<keyword evidence="14" id="KW-1185">Reference proteome</keyword>
<evidence type="ECO:0000256" key="8">
    <source>
        <dbReference type="ARBA" id="ARBA00023136"/>
    </source>
</evidence>
<evidence type="ECO:0000256" key="7">
    <source>
        <dbReference type="ARBA" id="ARBA00023077"/>
    </source>
</evidence>
<dbReference type="InterPro" id="IPR039426">
    <property type="entry name" value="TonB-dep_rcpt-like"/>
</dbReference>
<keyword evidence="5 10" id="KW-0812">Transmembrane</keyword>
<dbReference type="SUPFAM" id="SSF56935">
    <property type="entry name" value="Porins"/>
    <property type="match status" value="1"/>
</dbReference>
<dbReference type="RefSeq" id="WP_105715584.1">
    <property type="nucleotide sequence ID" value="NZ_PVBQ01000002.1"/>
</dbReference>
<dbReference type="Gene3D" id="2.40.170.20">
    <property type="entry name" value="TonB-dependent receptor, beta-barrel domain"/>
    <property type="match status" value="1"/>
</dbReference>
<dbReference type="NCBIfam" id="TIGR04056">
    <property type="entry name" value="OMP_RagA_SusC"/>
    <property type="match status" value="1"/>
</dbReference>
<name>A0A2S9J8A6_9SPHI</name>
<dbReference type="SMART" id="SM00965">
    <property type="entry name" value="STN"/>
    <property type="match status" value="1"/>
</dbReference>
<evidence type="ECO:0000256" key="11">
    <source>
        <dbReference type="RuleBase" id="RU003357"/>
    </source>
</evidence>
<evidence type="ECO:0000256" key="3">
    <source>
        <dbReference type="ARBA" id="ARBA00022452"/>
    </source>
</evidence>
<comment type="caution">
    <text evidence="13">The sequence shown here is derived from an EMBL/GenBank/DDBJ whole genome shotgun (WGS) entry which is preliminary data.</text>
</comment>
<evidence type="ECO:0000256" key="6">
    <source>
        <dbReference type="ARBA" id="ARBA00023004"/>
    </source>
</evidence>
<proteinExistence type="inferred from homology"/>
<sequence length="1145" mass="127751">MYEKITFTLNWVLKRQVLMRMQLTLTIIIFFAMQVGANSVAQHYVTLQQQDISLKEVFKEIKKQTDLTVFYSAKRLNDSRKVNTNFKNTSLEAVLRECLRGLSLTYVIMDKTIVLKEKETKITTRNNTQLNNRPVTSVSQSQQHIVTGVIRDVNGVPLTGVSVSVTGTASTVATSENGSYHIIAKPDATLVFYSVGFARKEESIRGRSVIDITLEQEISDLDEVVVVGYGAVKKSDLTGAVNVIDEQTIRNTPAANIAMALQGAGSGVNIQRSGGSTHPAHTPEIRIRGTRSIAAGNDPLLVVDGIPYDLGMMNNISPDDITSVTVLKDASSTAIYGSRGANGVILMTTKRGVEGARATVTYSGYIGINKPLGFYDLMNADEYMELRKWAMYNRYKNSDGYTGIDDPRVLERVFEGGLDGETDGYKNGVYTDWQKELYDKDPTITNHQVGIAGGSKNTQYAASLGYYKATGIYDLQSMERTTQKLSVDHTINKYLKIGINTLNTYYISRGESLNPMGDALRLSPLLTPLMDDGSIREKVHPNDLMSNPLMDLREGAIQDDRKRLSTFTTGYLDVDLTHGFKYRLNAGVQLSQTTLQRYYQQGTSKRRQSSNYGYNESASLIDYTIENLLTYDKKVEKHNFNVTALFSAGERESQNFDLNYENVPTNQVGYYNPGTAENHKGGGNYSKWSMLSYMGRLNYDYDQRYYLTTTLRADGSSRLAKGNKWHYFPSAAFAWNIGNEQFMDRTSSILSQLKLRLSYGEVGNTNVAPYDTQGNMSSNRYIFGSQGVLGYYPTAASNSELKWERTASYNAGIDFGFLDNRITGSMEVYKQYSNNLMMSFTPPATSGVSTAIPYNVGKTENVGFETNVRMHVFNGDGRNKFQWTTDLNIYFNGNKVVQLTEGADQLISDNLFVGHPLGSFYEYVGLGIWQDTPEDRALAESFGLQTSGDESVIGTIKVDDISGPNGEPDGIINDYDRKVLGSHQANFEGGWTNTLAYKNFDLTVVMNFRQGGLLRSELYGGGQNSLIGGYYNNLDVDYWTPEKTDARWPAPNNRVQNIPYKGTLTLFDASYLKIRTLTLGYTLPDKLLSSVGLSRARIYATATNPFTFFSEYVNKYKGLDPETNRVMNTVIPPSWQMLFGINVTF</sequence>
<feature type="domain" description="Secretin/TonB short N-terminal" evidence="12">
    <location>
        <begin position="67"/>
        <end position="118"/>
    </location>
</feature>
<dbReference type="Gene3D" id="2.170.130.10">
    <property type="entry name" value="TonB-dependent receptor, plug domain"/>
    <property type="match status" value="1"/>
</dbReference>
<dbReference type="GO" id="GO:0009279">
    <property type="term" value="C:cell outer membrane"/>
    <property type="evidence" value="ECO:0007669"/>
    <property type="project" value="UniProtKB-SubCell"/>
</dbReference>
<dbReference type="GO" id="GO:0006826">
    <property type="term" value="P:iron ion transport"/>
    <property type="evidence" value="ECO:0007669"/>
    <property type="project" value="UniProtKB-KW"/>
</dbReference>
<comment type="similarity">
    <text evidence="10 11">Belongs to the TonB-dependent receptor family.</text>
</comment>
<keyword evidence="2 10" id="KW-0813">Transport</keyword>
<dbReference type="Pfam" id="PF13715">
    <property type="entry name" value="CarbopepD_reg_2"/>
    <property type="match status" value="1"/>
</dbReference>
<evidence type="ECO:0000259" key="12">
    <source>
        <dbReference type="SMART" id="SM00965"/>
    </source>
</evidence>
<evidence type="ECO:0000313" key="14">
    <source>
        <dbReference type="Proteomes" id="UP000239711"/>
    </source>
</evidence>
<dbReference type="AlphaFoldDB" id="A0A2S9J8A6"/>
<dbReference type="InterPro" id="IPR011662">
    <property type="entry name" value="Secretin/TonB_short_N"/>
</dbReference>
<dbReference type="PROSITE" id="PS52016">
    <property type="entry name" value="TONB_DEPENDENT_REC_3"/>
    <property type="match status" value="1"/>
</dbReference>
<evidence type="ECO:0000256" key="10">
    <source>
        <dbReference type="PROSITE-ProRule" id="PRU01360"/>
    </source>
</evidence>
<keyword evidence="7 11" id="KW-0798">TonB box</keyword>
<dbReference type="OrthoDB" id="9768177at2"/>
<dbReference type="InterPro" id="IPR012910">
    <property type="entry name" value="Plug_dom"/>
</dbReference>